<dbReference type="InterPro" id="IPR052207">
    <property type="entry name" value="Max-like/E-box_TFs"/>
</dbReference>
<organism evidence="8 9">
    <name type="scientific">Yarrowia lipolytica (strain CLIB 122 / E 150)</name>
    <name type="common">Yeast</name>
    <name type="synonym">Candida lipolytica</name>
    <dbReference type="NCBI Taxonomy" id="284591"/>
    <lineage>
        <taxon>Eukaryota</taxon>
        <taxon>Fungi</taxon>
        <taxon>Dikarya</taxon>
        <taxon>Ascomycota</taxon>
        <taxon>Saccharomycotina</taxon>
        <taxon>Dipodascomycetes</taxon>
        <taxon>Dipodascales</taxon>
        <taxon>Dipodascales incertae sedis</taxon>
        <taxon>Yarrowia</taxon>
    </lineage>
</organism>
<dbReference type="InParanoid" id="F2Z5Y4"/>
<dbReference type="OrthoDB" id="5778525at2759"/>
<dbReference type="PANTHER" id="PTHR15741">
    <property type="entry name" value="BASIC HELIX-LOOP-HELIX ZIP TRANSCRIPTION FACTOR"/>
    <property type="match status" value="1"/>
</dbReference>
<keyword evidence="9" id="KW-1185">Reference proteome</keyword>
<evidence type="ECO:0000256" key="6">
    <source>
        <dbReference type="SAM" id="MobiDB-lite"/>
    </source>
</evidence>
<evidence type="ECO:0000256" key="2">
    <source>
        <dbReference type="ARBA" id="ARBA00023015"/>
    </source>
</evidence>
<dbReference type="PROSITE" id="PS50888">
    <property type="entry name" value="BHLH"/>
    <property type="match status" value="1"/>
</dbReference>
<dbReference type="OMA" id="NHIESEQ"/>
<comment type="subcellular location">
    <subcellularLocation>
        <location evidence="1">Nucleus</location>
    </subcellularLocation>
</comment>
<keyword evidence="2" id="KW-0805">Transcription regulation</keyword>
<dbReference type="VEuPathDB" id="FungiDB:YALI0_C02387g"/>
<dbReference type="InterPro" id="IPR036638">
    <property type="entry name" value="HLH_DNA-bd_sf"/>
</dbReference>
<dbReference type="GO" id="GO:0006357">
    <property type="term" value="P:regulation of transcription by RNA polymerase II"/>
    <property type="evidence" value="ECO:0000318"/>
    <property type="project" value="GO_Central"/>
</dbReference>
<evidence type="ECO:0000259" key="7">
    <source>
        <dbReference type="PROSITE" id="PS50888"/>
    </source>
</evidence>
<dbReference type="PANTHER" id="PTHR15741:SF27">
    <property type="entry name" value="TRANSCRIPTION FACTOR AP-4"/>
    <property type="match status" value="1"/>
</dbReference>
<dbReference type="AlphaFoldDB" id="F2Z5Y4"/>
<feature type="region of interest" description="Disordered" evidence="6">
    <location>
        <begin position="1"/>
        <end position="46"/>
    </location>
</feature>
<feature type="compositionally biased region" description="Polar residues" evidence="6">
    <location>
        <begin position="1"/>
        <end position="14"/>
    </location>
</feature>
<evidence type="ECO:0000313" key="9">
    <source>
        <dbReference type="Proteomes" id="UP000001300"/>
    </source>
</evidence>
<dbReference type="RefSeq" id="XP_501357.1">
    <property type="nucleotide sequence ID" value="XM_501357.1"/>
</dbReference>
<keyword evidence="5" id="KW-0539">Nucleus</keyword>
<name>F2Z5Y4_YARLI</name>
<dbReference type="SUPFAM" id="SSF47459">
    <property type="entry name" value="HLH, helix-loop-helix DNA-binding domain"/>
    <property type="match status" value="1"/>
</dbReference>
<dbReference type="HOGENOM" id="CLU_1866702_0_0_1"/>
<evidence type="ECO:0000256" key="4">
    <source>
        <dbReference type="ARBA" id="ARBA00023163"/>
    </source>
</evidence>
<evidence type="ECO:0000256" key="3">
    <source>
        <dbReference type="ARBA" id="ARBA00023125"/>
    </source>
</evidence>
<dbReference type="EMBL" id="CR382129">
    <property type="protein sequence ID" value="CAG81656.1"/>
    <property type="molecule type" value="Genomic_DNA"/>
</dbReference>
<dbReference type="FunCoup" id="F2Z5Y4">
    <property type="interactions" value="1183"/>
</dbReference>
<accession>F2Z5Y4</accession>
<dbReference type="InterPro" id="IPR011598">
    <property type="entry name" value="bHLH_dom"/>
</dbReference>
<sequence length="137" mass="15085">MDSRSASNSATPPTAGSPESAKKSARRKSTVQPMPRAQKPKGELLTVEEKKANHIASEQKRRQAIREGFERITKIVPNLDKSQGRSEAIVLNKTVAFLKNLIAEGKELELRCNELQIVTPPPAGMSKEKVKKEESPV</sequence>
<evidence type="ECO:0000313" key="8">
    <source>
        <dbReference type="EMBL" id="CAG81656.1"/>
    </source>
</evidence>
<dbReference type="GO" id="GO:0000981">
    <property type="term" value="F:DNA-binding transcription factor activity, RNA polymerase II-specific"/>
    <property type="evidence" value="ECO:0000318"/>
    <property type="project" value="GO_Central"/>
</dbReference>
<dbReference type="GO" id="GO:0005634">
    <property type="term" value="C:nucleus"/>
    <property type="evidence" value="ECO:0007669"/>
    <property type="project" value="UniProtKB-SubCell"/>
</dbReference>
<dbReference type="Gene3D" id="4.10.280.10">
    <property type="entry name" value="Helix-loop-helix DNA-binding domain"/>
    <property type="match status" value="1"/>
</dbReference>
<reference evidence="8 9" key="1">
    <citation type="journal article" date="2004" name="Nature">
        <title>Genome evolution in yeasts.</title>
        <authorList>
            <consortium name="Genolevures"/>
            <person name="Dujon B."/>
            <person name="Sherman D."/>
            <person name="Fischer G."/>
            <person name="Durrens P."/>
            <person name="Casaregola S."/>
            <person name="Lafontaine I."/>
            <person name="de Montigny J."/>
            <person name="Marck C."/>
            <person name="Neuveglise C."/>
            <person name="Talla E."/>
            <person name="Goffard N."/>
            <person name="Frangeul L."/>
            <person name="Aigle M."/>
            <person name="Anthouard V."/>
            <person name="Babour A."/>
            <person name="Barbe V."/>
            <person name="Barnay S."/>
            <person name="Blanchin S."/>
            <person name="Beckerich J.M."/>
            <person name="Beyne E."/>
            <person name="Bleykasten C."/>
            <person name="Boisrame A."/>
            <person name="Boyer J."/>
            <person name="Cattolico L."/>
            <person name="Confanioleri F."/>
            <person name="de Daruvar A."/>
            <person name="Despons L."/>
            <person name="Fabre E."/>
            <person name="Fairhead C."/>
            <person name="Ferry-Dumazet H."/>
            <person name="Groppi A."/>
            <person name="Hantraye F."/>
            <person name="Hennequin C."/>
            <person name="Jauniaux N."/>
            <person name="Joyet P."/>
            <person name="Kachouri R."/>
            <person name="Kerrest A."/>
            <person name="Koszul R."/>
            <person name="Lemaire M."/>
            <person name="Lesur I."/>
            <person name="Ma L."/>
            <person name="Muller H."/>
            <person name="Nicaud J.M."/>
            <person name="Nikolski M."/>
            <person name="Oztas S."/>
            <person name="Ozier-Kalogeropoulos O."/>
            <person name="Pellenz S."/>
            <person name="Potier S."/>
            <person name="Richard G.F."/>
            <person name="Straub M.L."/>
            <person name="Suleau A."/>
            <person name="Swennene D."/>
            <person name="Tekaia F."/>
            <person name="Wesolowski-Louvel M."/>
            <person name="Westhof E."/>
            <person name="Wirth B."/>
            <person name="Zeniou-Meyer M."/>
            <person name="Zivanovic I."/>
            <person name="Bolotin-Fukuhara M."/>
            <person name="Thierry A."/>
            <person name="Bouchier C."/>
            <person name="Caudron B."/>
            <person name="Scarpelli C."/>
            <person name="Gaillardin C."/>
            <person name="Weissenbach J."/>
            <person name="Wincker P."/>
            <person name="Souciet J.L."/>
        </authorList>
    </citation>
    <scope>NUCLEOTIDE SEQUENCE [LARGE SCALE GENOMIC DNA]</scope>
    <source>
        <strain evidence="9">CLIB 122 / E 150</strain>
    </source>
</reference>
<dbReference type="GO" id="GO:0046983">
    <property type="term" value="F:protein dimerization activity"/>
    <property type="evidence" value="ECO:0007669"/>
    <property type="project" value="InterPro"/>
</dbReference>
<keyword evidence="3" id="KW-0238">DNA-binding</keyword>
<dbReference type="GO" id="GO:0000978">
    <property type="term" value="F:RNA polymerase II cis-regulatory region sequence-specific DNA binding"/>
    <property type="evidence" value="ECO:0000318"/>
    <property type="project" value="GO_Central"/>
</dbReference>
<proteinExistence type="predicted"/>
<protein>
    <submittedName>
        <fullName evidence="8">YALI0C02387p</fullName>
    </submittedName>
</protein>
<gene>
    <name evidence="8" type="ORF">YALI0_C02387g</name>
</gene>
<evidence type="ECO:0000256" key="5">
    <source>
        <dbReference type="ARBA" id="ARBA00023242"/>
    </source>
</evidence>
<keyword evidence="4" id="KW-0804">Transcription</keyword>
<feature type="domain" description="BHLH" evidence="7">
    <location>
        <begin position="49"/>
        <end position="101"/>
    </location>
</feature>
<dbReference type="STRING" id="284591.F2Z5Y4"/>
<evidence type="ECO:0000256" key="1">
    <source>
        <dbReference type="ARBA" id="ARBA00004123"/>
    </source>
</evidence>
<dbReference type="KEGG" id="yli:2909081"/>
<dbReference type="SMART" id="SM00353">
    <property type="entry name" value="HLH"/>
    <property type="match status" value="1"/>
</dbReference>
<dbReference type="Proteomes" id="UP000001300">
    <property type="component" value="Chromosome C"/>
</dbReference>
<dbReference type="Pfam" id="PF00010">
    <property type="entry name" value="HLH"/>
    <property type="match status" value="1"/>
</dbReference>